<evidence type="ECO:0000259" key="1">
    <source>
        <dbReference type="PROSITE" id="PS50943"/>
    </source>
</evidence>
<keyword evidence="3" id="KW-1185">Reference proteome</keyword>
<name>A0ABQ1Y3A4_9MICC</name>
<dbReference type="SUPFAM" id="SSF47413">
    <property type="entry name" value="lambda repressor-like DNA-binding domains"/>
    <property type="match status" value="1"/>
</dbReference>
<dbReference type="EMBL" id="BMKU01000019">
    <property type="protein sequence ID" value="GGH10122.1"/>
    <property type="molecule type" value="Genomic_DNA"/>
</dbReference>
<feature type="domain" description="HTH cro/C1-type" evidence="1">
    <location>
        <begin position="10"/>
        <end position="51"/>
    </location>
</feature>
<dbReference type="PROSITE" id="PS50943">
    <property type="entry name" value="HTH_CROC1"/>
    <property type="match status" value="1"/>
</dbReference>
<dbReference type="Proteomes" id="UP000596938">
    <property type="component" value="Unassembled WGS sequence"/>
</dbReference>
<dbReference type="Gene3D" id="1.10.260.40">
    <property type="entry name" value="lambda repressor-like DNA-binding domains"/>
    <property type="match status" value="1"/>
</dbReference>
<protein>
    <recommendedName>
        <fullName evidence="1">HTH cro/C1-type domain-containing protein</fullName>
    </recommendedName>
</protein>
<evidence type="ECO:0000313" key="2">
    <source>
        <dbReference type="EMBL" id="GGH10122.1"/>
    </source>
</evidence>
<proteinExistence type="predicted"/>
<reference evidence="3" key="1">
    <citation type="journal article" date="2019" name="Int. J. Syst. Evol. Microbiol.">
        <title>The Global Catalogue of Microorganisms (GCM) 10K type strain sequencing project: providing services to taxonomists for standard genome sequencing and annotation.</title>
        <authorList>
            <consortium name="The Broad Institute Genomics Platform"/>
            <consortium name="The Broad Institute Genome Sequencing Center for Infectious Disease"/>
            <person name="Wu L."/>
            <person name="Ma J."/>
        </authorList>
    </citation>
    <scope>NUCLEOTIDE SEQUENCE [LARGE SCALE GENOMIC DNA]</scope>
    <source>
        <strain evidence="3">CGMCC 1.1927</strain>
    </source>
</reference>
<organism evidence="2 3">
    <name type="scientific">Pseudarthrobacter polychromogenes</name>
    <dbReference type="NCBI Taxonomy" id="1676"/>
    <lineage>
        <taxon>Bacteria</taxon>
        <taxon>Bacillati</taxon>
        <taxon>Actinomycetota</taxon>
        <taxon>Actinomycetes</taxon>
        <taxon>Micrococcales</taxon>
        <taxon>Micrococcaceae</taxon>
        <taxon>Pseudarthrobacter</taxon>
    </lineage>
</organism>
<dbReference type="InterPro" id="IPR010982">
    <property type="entry name" value="Lambda_DNA-bd_dom_sf"/>
</dbReference>
<dbReference type="CDD" id="cd00093">
    <property type="entry name" value="HTH_XRE"/>
    <property type="match status" value="1"/>
</dbReference>
<dbReference type="RefSeq" id="WP_188813739.1">
    <property type="nucleotide sequence ID" value="NZ_BAAAWV010000001.1"/>
</dbReference>
<evidence type="ECO:0000313" key="3">
    <source>
        <dbReference type="Proteomes" id="UP000596938"/>
    </source>
</evidence>
<comment type="caution">
    <text evidence="2">The sequence shown here is derived from an EMBL/GenBank/DDBJ whole genome shotgun (WGS) entry which is preliminary data.</text>
</comment>
<dbReference type="InterPro" id="IPR001387">
    <property type="entry name" value="Cro/C1-type_HTH"/>
</dbReference>
<accession>A0ABQ1Y3A4</accession>
<gene>
    <name evidence="2" type="ORF">GCM10011577_38830</name>
</gene>
<sequence>MGRHRVSGMQLANLTGVSQNYIASRLRDESPFTVNDIENICKALGEDPGSLWAAAIQHLGEH</sequence>